<dbReference type="AlphaFoldDB" id="A0A0D8J0R0"/>
<dbReference type="GO" id="GO:0005524">
    <property type="term" value="F:ATP binding"/>
    <property type="evidence" value="ECO:0007669"/>
    <property type="project" value="UniProtKB-UniRule"/>
</dbReference>
<reference evidence="3" key="1">
    <citation type="submission" date="2015-02" db="EMBL/GenBank/DDBJ databases">
        <title>A novel member of the family Ruminococcaceae isolated from human feces.</title>
        <authorList>
            <person name="Shkoporov A.N."/>
            <person name="Chaplin A.V."/>
            <person name="Motuzova O.V."/>
            <person name="Kafarskaia L.I."/>
            <person name="Khokhlova E.V."/>
            <person name="Efimov B.A."/>
        </authorList>
    </citation>
    <scope>NUCLEOTIDE SEQUENCE [LARGE SCALE GENOMIC DNA]</scope>
    <source>
        <strain evidence="3">585-1</strain>
    </source>
</reference>
<keyword evidence="1" id="KW-0067">ATP-binding</keyword>
<dbReference type="Proteomes" id="UP000032483">
    <property type="component" value="Unassembled WGS sequence"/>
</dbReference>
<dbReference type="RefSeq" id="WP_050005173.1">
    <property type="nucleotide sequence ID" value="NZ_CAOJUJ010000003.1"/>
</dbReference>
<dbReference type="PROSITE" id="PS50975">
    <property type="entry name" value="ATP_GRASP"/>
    <property type="match status" value="1"/>
</dbReference>
<dbReference type="InterPro" id="IPR011761">
    <property type="entry name" value="ATP-grasp"/>
</dbReference>
<accession>A0A0D8J0R0</accession>
<sequence>MPVSETILPVLIGADMNCYTLARAFHEAYGVRSYAFGRWAMGDTMYSRLVRFTAVPDIDSADTLLRTVTDFAAAHADKTLIVMGCTDDYASLLMDVRDKLPANCIAPYITPELRDKLVSKADFYALCDKYGIPYPKTFCAEGPMDAAALSPEALGFAYPVIVKPSSSILYWKHPFDGMKKVYTAATPEEASAILAQIYGAGYPDIVILQDRIPGDDSFMHVLTAYCDKNNSVKMMCLGHVGLEEHTPKALGNHAAIITEYNEPLMTKLKAFLEDVGYTGFANFDIKYDSRDGSYRVFEINLRQGRSNYYVTGAGLNIARYVVEDRVLGSDLGPCVMNEKETFWHSVPRAVVYKYVKDPAFVEKARCLVREGRETTSFGCGYDLRWNPRRFAYYLVHMQRYFKKFKTYYK</sequence>
<gene>
    <name evidence="3" type="ORF">TQ39_08130</name>
</gene>
<dbReference type="GeneID" id="42856565"/>
<dbReference type="SUPFAM" id="SSF56059">
    <property type="entry name" value="Glutathione synthetase ATP-binding domain-like"/>
    <property type="match status" value="1"/>
</dbReference>
<evidence type="ECO:0000313" key="4">
    <source>
        <dbReference type="Proteomes" id="UP000032483"/>
    </source>
</evidence>
<evidence type="ECO:0000256" key="1">
    <source>
        <dbReference type="PROSITE-ProRule" id="PRU00409"/>
    </source>
</evidence>
<keyword evidence="1" id="KW-0547">Nucleotide-binding</keyword>
<proteinExistence type="predicted"/>
<dbReference type="EMBL" id="JXXK01000009">
    <property type="protein sequence ID" value="KJF40131.1"/>
    <property type="molecule type" value="Genomic_DNA"/>
</dbReference>
<organism evidence="3 4">
    <name type="scientific">Ruthenibacterium lactatiformans</name>
    <dbReference type="NCBI Taxonomy" id="1550024"/>
    <lineage>
        <taxon>Bacteria</taxon>
        <taxon>Bacillati</taxon>
        <taxon>Bacillota</taxon>
        <taxon>Clostridia</taxon>
        <taxon>Eubacteriales</taxon>
        <taxon>Oscillospiraceae</taxon>
        <taxon>Ruthenibacterium</taxon>
    </lineage>
</organism>
<keyword evidence="4" id="KW-1185">Reference proteome</keyword>
<name>A0A0D8J0R0_9FIRM</name>
<dbReference type="GO" id="GO:0046872">
    <property type="term" value="F:metal ion binding"/>
    <property type="evidence" value="ECO:0007669"/>
    <property type="project" value="InterPro"/>
</dbReference>
<dbReference type="PATRIC" id="fig|1550024.3.peg.1847"/>
<evidence type="ECO:0000313" key="3">
    <source>
        <dbReference type="EMBL" id="KJF40131.1"/>
    </source>
</evidence>
<feature type="domain" description="ATP-grasp" evidence="2">
    <location>
        <begin position="124"/>
        <end position="326"/>
    </location>
</feature>
<protein>
    <recommendedName>
        <fullName evidence="2">ATP-grasp domain-containing protein</fullName>
    </recommendedName>
</protein>
<comment type="caution">
    <text evidence="3">The sequence shown here is derived from an EMBL/GenBank/DDBJ whole genome shotgun (WGS) entry which is preliminary data.</text>
</comment>
<evidence type="ECO:0000259" key="2">
    <source>
        <dbReference type="PROSITE" id="PS50975"/>
    </source>
</evidence>
<dbReference type="Gene3D" id="3.30.470.20">
    <property type="entry name" value="ATP-grasp fold, B domain"/>
    <property type="match status" value="1"/>
</dbReference>